<dbReference type="InterPro" id="IPR029000">
    <property type="entry name" value="Cyclophilin-like_dom_sf"/>
</dbReference>
<feature type="domain" description="Carboxyltransferase" evidence="4">
    <location>
        <begin position="23"/>
        <end position="326"/>
    </location>
</feature>
<proteinExistence type="predicted"/>
<evidence type="ECO:0000256" key="3">
    <source>
        <dbReference type="ARBA" id="ARBA00022840"/>
    </source>
</evidence>
<comment type="caution">
    <text evidence="5">The sequence shown here is derived from an EMBL/GenBank/DDBJ whole genome shotgun (WGS) entry which is preliminary data.</text>
</comment>
<dbReference type="Gene3D" id="2.40.100.10">
    <property type="entry name" value="Cyclophilin-like"/>
    <property type="match status" value="1"/>
</dbReference>
<evidence type="ECO:0000259" key="4">
    <source>
        <dbReference type="SMART" id="SM00797"/>
    </source>
</evidence>
<gene>
    <name evidence="5" type="ORF">B2M26_05490</name>
</gene>
<keyword evidence="2" id="KW-0378">Hydrolase</keyword>
<evidence type="ECO:0000313" key="5">
    <source>
        <dbReference type="EMBL" id="OPG16338.1"/>
    </source>
</evidence>
<dbReference type="PANTHER" id="PTHR43309:SF3">
    <property type="entry name" value="5-OXOPROLINASE SUBUNIT C"/>
    <property type="match status" value="1"/>
</dbReference>
<dbReference type="GO" id="GO:0016787">
    <property type="term" value="F:hydrolase activity"/>
    <property type="evidence" value="ECO:0007669"/>
    <property type="project" value="UniProtKB-KW"/>
</dbReference>
<reference evidence="5 6" key="1">
    <citation type="submission" date="2017-02" db="EMBL/GenBank/DDBJ databases">
        <title>Draft genome of Acidibacillus ferrooxidans Huett2.</title>
        <authorList>
            <person name="Schopf S."/>
        </authorList>
    </citation>
    <scope>NUCLEOTIDE SEQUENCE [LARGE SCALE GENOMIC DNA]</scope>
    <source>
        <strain evidence="5 6">Huett2</strain>
    </source>
</reference>
<accession>A0A1V4EUL7</accession>
<dbReference type="InterPro" id="IPR003778">
    <property type="entry name" value="CT_A_B"/>
</dbReference>
<dbReference type="SMART" id="SM00797">
    <property type="entry name" value="AHS2"/>
    <property type="match status" value="1"/>
</dbReference>
<dbReference type="InterPro" id="IPR052708">
    <property type="entry name" value="PxpC"/>
</dbReference>
<evidence type="ECO:0000313" key="6">
    <source>
        <dbReference type="Proteomes" id="UP000190229"/>
    </source>
</evidence>
<name>A0A1V4EUL7_9BACL</name>
<dbReference type="PANTHER" id="PTHR43309">
    <property type="entry name" value="5-OXOPROLINASE SUBUNIT C"/>
    <property type="match status" value="1"/>
</dbReference>
<keyword evidence="1" id="KW-0547">Nucleotide-binding</keyword>
<keyword evidence="6" id="KW-1185">Reference proteome</keyword>
<dbReference type="EMBL" id="MWPS01000016">
    <property type="protein sequence ID" value="OPG16338.1"/>
    <property type="molecule type" value="Genomic_DNA"/>
</dbReference>
<dbReference type="AlphaFoldDB" id="A0A1V4EUL7"/>
<dbReference type="Proteomes" id="UP000190229">
    <property type="component" value="Unassembled WGS sequence"/>
</dbReference>
<dbReference type="Pfam" id="PF02626">
    <property type="entry name" value="CT_A_B"/>
    <property type="match status" value="1"/>
</dbReference>
<protein>
    <recommendedName>
        <fullName evidence="4">Carboxyltransferase domain-containing protein</fullName>
    </recommendedName>
</protein>
<sequence>MMLMIHEAGITYLVDAGRVGYLKDGIPEGGPLDDMSAELAYALLGTRAPHTPWWLEIGPAAFSLIAENPCTVAVAGAPRAVYLNRECVSQVESVEVHLHQDMVGVALVLSLEAGDTLTLSAAVRGVVTYITCDAELREAIVLGSRGYCPFGDFPGLAGRRVRAGDHINLEVSSPTGIRTRVRTRLNASAASVWLAYPRQQTLRFSPVGEFVTLRDELALDAFGPFHVQQADRRALRLLAPETMRAHAVARKTSSPTVRGLVQWPASGSPILLGPDRQTVGGYARFGVIRRADQYKVGRLWPGCGVTFEYGDVEGEIAAFERARRAWMRRVKNHIIE</sequence>
<evidence type="ECO:0000256" key="2">
    <source>
        <dbReference type="ARBA" id="ARBA00022801"/>
    </source>
</evidence>
<organism evidence="5 6">
    <name type="scientific">Ferroacidibacillus organovorans</name>
    <dbReference type="NCBI Taxonomy" id="1765683"/>
    <lineage>
        <taxon>Bacteria</taxon>
        <taxon>Bacillati</taxon>
        <taxon>Bacillota</taxon>
        <taxon>Bacilli</taxon>
        <taxon>Bacillales</taxon>
        <taxon>Alicyclobacillaceae</taxon>
        <taxon>Ferroacidibacillus</taxon>
    </lineage>
</organism>
<evidence type="ECO:0000256" key="1">
    <source>
        <dbReference type="ARBA" id="ARBA00022741"/>
    </source>
</evidence>
<keyword evidence="3" id="KW-0067">ATP-binding</keyword>
<dbReference type="GO" id="GO:0005524">
    <property type="term" value="F:ATP binding"/>
    <property type="evidence" value="ECO:0007669"/>
    <property type="project" value="UniProtKB-KW"/>
</dbReference>